<dbReference type="AlphaFoldDB" id="A0A8B6BY80"/>
<comment type="caution">
    <text evidence="2">The sequence shown here is derived from an EMBL/GenBank/DDBJ whole genome shotgun (WGS) entry which is preliminary data.</text>
</comment>
<protein>
    <submittedName>
        <fullName evidence="2">Uncharacterized protein</fullName>
    </submittedName>
</protein>
<reference evidence="2" key="1">
    <citation type="submission" date="2018-11" db="EMBL/GenBank/DDBJ databases">
        <authorList>
            <person name="Alioto T."/>
            <person name="Alioto T."/>
        </authorList>
    </citation>
    <scope>NUCLEOTIDE SEQUENCE</scope>
</reference>
<dbReference type="EMBL" id="UYJE01000929">
    <property type="protein sequence ID" value="VDH97636.1"/>
    <property type="molecule type" value="Genomic_DNA"/>
</dbReference>
<evidence type="ECO:0000313" key="3">
    <source>
        <dbReference type="Proteomes" id="UP000596742"/>
    </source>
</evidence>
<accession>A0A8B6BY80</accession>
<sequence length="300" mass="35328">MPQVHNKSILLDGNAFGKNSRFMNTMKFSDVTKRRVRAFNVVENRLSKYRINYYNRQAELEFNRVQRQKETLLVKMKKLMAYKVVAKHHNISNAKDYNAALNEDRSPRKIQKEIKEMIKQISPQYVREKRAKEKIDEARRLCDDVIHQNRKQIDVIYPPPKQWQPYRDQDEDDSRSDVSTPASAPPVMNAEMRMRRLTLPQNRRTVGVSRAYVMEKSNLGEKLEKEKTVMELPQQKETLVSETKTSDEEPKPELPPVIVRRSSLKDDVLPKQKAKRLEKPNYELAPVSLNKKIKKELDIR</sequence>
<gene>
    <name evidence="2" type="ORF">MGAL_10B081110</name>
</gene>
<organism evidence="2 3">
    <name type="scientific">Mytilus galloprovincialis</name>
    <name type="common">Mediterranean mussel</name>
    <dbReference type="NCBI Taxonomy" id="29158"/>
    <lineage>
        <taxon>Eukaryota</taxon>
        <taxon>Metazoa</taxon>
        <taxon>Spiralia</taxon>
        <taxon>Lophotrochozoa</taxon>
        <taxon>Mollusca</taxon>
        <taxon>Bivalvia</taxon>
        <taxon>Autobranchia</taxon>
        <taxon>Pteriomorphia</taxon>
        <taxon>Mytilida</taxon>
        <taxon>Mytiloidea</taxon>
        <taxon>Mytilidae</taxon>
        <taxon>Mytilinae</taxon>
        <taxon>Mytilus</taxon>
    </lineage>
</organism>
<keyword evidence="3" id="KW-1185">Reference proteome</keyword>
<proteinExistence type="predicted"/>
<name>A0A8B6BY80_MYTGA</name>
<evidence type="ECO:0000256" key="1">
    <source>
        <dbReference type="SAM" id="MobiDB-lite"/>
    </source>
</evidence>
<evidence type="ECO:0000313" key="2">
    <source>
        <dbReference type="EMBL" id="VDH97636.1"/>
    </source>
</evidence>
<dbReference type="OrthoDB" id="6110747at2759"/>
<feature type="region of interest" description="Disordered" evidence="1">
    <location>
        <begin position="157"/>
        <end position="187"/>
    </location>
</feature>
<feature type="region of interest" description="Disordered" evidence="1">
    <location>
        <begin position="238"/>
        <end position="259"/>
    </location>
</feature>
<dbReference type="Proteomes" id="UP000596742">
    <property type="component" value="Unassembled WGS sequence"/>
</dbReference>